<evidence type="ECO:0000256" key="1">
    <source>
        <dbReference type="ARBA" id="ARBA00022737"/>
    </source>
</evidence>
<evidence type="ECO:0000313" key="3">
    <source>
        <dbReference type="EMBL" id="SDK22809.1"/>
    </source>
</evidence>
<dbReference type="EMBL" id="FNFO01000002">
    <property type="protein sequence ID" value="SDK22809.1"/>
    <property type="molecule type" value="Genomic_DNA"/>
</dbReference>
<dbReference type="InterPro" id="IPR003409">
    <property type="entry name" value="MORN"/>
</dbReference>
<dbReference type="STRING" id="1075417.SAMN05421823_102193"/>
<dbReference type="Proteomes" id="UP000198510">
    <property type="component" value="Unassembled WGS sequence"/>
</dbReference>
<dbReference type="PANTHER" id="PTHR43215:SF14">
    <property type="entry name" value="RADIAL SPOKE HEAD 1 HOMOLOG"/>
    <property type="match status" value="1"/>
</dbReference>
<dbReference type="OrthoDB" id="1095982at2"/>
<feature type="chain" id="PRO_5011644088" evidence="2">
    <location>
        <begin position="19"/>
        <end position="441"/>
    </location>
</feature>
<dbReference type="Pfam" id="PF02493">
    <property type="entry name" value="MORN"/>
    <property type="match status" value="2"/>
</dbReference>
<evidence type="ECO:0000313" key="4">
    <source>
        <dbReference type="Proteomes" id="UP000198510"/>
    </source>
</evidence>
<dbReference type="PANTHER" id="PTHR43215">
    <property type="entry name" value="RADIAL SPOKE HEAD 1 HOMOLOG"/>
    <property type="match status" value="1"/>
</dbReference>
<accession>A0A1G9A609</accession>
<proteinExistence type="predicted"/>
<protein>
    <submittedName>
        <fullName evidence="3">MORN repeat-containing protein</fullName>
    </submittedName>
</protein>
<sequence length="441" mass="49436">MRKLLPLLSLSLSLTSFGQSNTEPYIPDTKTGCLVVAQNFFPLDSLTIRWDGACKNKMAHGIGTLTYFISNKEVATYQGNVANGSPNGAGKFSSPNGFRWEGNFVNGVLNGKGRVLFPDSTKKLEGNFYDGEILDLEEKYLRALKRNVVSSTDSTALYTNDRNQNELFYYSLIPEGTVEGVIVLLPGTGDRVEYTLSSTKELCQNAFDHHLAVISLSLNQRLTLNDEVLRFINLAFEDAIRNYSVPKDKWIIGGFSMGGLFSLRYTELSVQDRSKTTVIPLAAFSVDGPTDLARMYHTFEVALERSPNKAEPTYALNEFNKYIGGPPETNKENYIYFSTFSHAQKDGGNAAYLADLPVRIYNDVDVTWWLDNRNTDLYGMNALDQSAMIRLLNSLGNQEAEFINSFGKGYRLDGSRHPHSWSIVDPTEFIAWIQRILTHSH</sequence>
<keyword evidence="4" id="KW-1185">Reference proteome</keyword>
<dbReference type="SUPFAM" id="SSF53474">
    <property type="entry name" value="alpha/beta-Hydrolases"/>
    <property type="match status" value="1"/>
</dbReference>
<feature type="signal peptide" evidence="2">
    <location>
        <begin position="1"/>
        <end position="18"/>
    </location>
</feature>
<dbReference type="Gene3D" id="3.40.50.1820">
    <property type="entry name" value="alpha/beta hydrolase"/>
    <property type="match status" value="1"/>
</dbReference>
<gene>
    <name evidence="3" type="ORF">SAMN05421823_102193</name>
</gene>
<dbReference type="RefSeq" id="WP_143017105.1">
    <property type="nucleotide sequence ID" value="NZ_FNFO01000002.1"/>
</dbReference>
<dbReference type="AlphaFoldDB" id="A0A1G9A609"/>
<name>A0A1G9A609_9BACT</name>
<reference evidence="3 4" key="1">
    <citation type="submission" date="2016-10" db="EMBL/GenBank/DDBJ databases">
        <authorList>
            <person name="de Groot N.N."/>
        </authorList>
    </citation>
    <scope>NUCLEOTIDE SEQUENCE [LARGE SCALE GENOMIC DNA]</scope>
    <source>
        <strain evidence="3 4">DSM 25186</strain>
    </source>
</reference>
<keyword evidence="2" id="KW-0732">Signal</keyword>
<dbReference type="SUPFAM" id="SSF82185">
    <property type="entry name" value="Histone H3 K4-specific methyltransferase SET7/9 N-terminal domain"/>
    <property type="match status" value="1"/>
</dbReference>
<dbReference type="InterPro" id="IPR029058">
    <property type="entry name" value="AB_hydrolase_fold"/>
</dbReference>
<organism evidence="3 4">
    <name type="scientific">Catalinimonas alkaloidigena</name>
    <dbReference type="NCBI Taxonomy" id="1075417"/>
    <lineage>
        <taxon>Bacteria</taxon>
        <taxon>Pseudomonadati</taxon>
        <taxon>Bacteroidota</taxon>
        <taxon>Cytophagia</taxon>
        <taxon>Cytophagales</taxon>
        <taxon>Catalimonadaceae</taxon>
        <taxon>Catalinimonas</taxon>
    </lineage>
</organism>
<evidence type="ECO:0000256" key="2">
    <source>
        <dbReference type="SAM" id="SignalP"/>
    </source>
</evidence>
<keyword evidence="1" id="KW-0677">Repeat</keyword>
<dbReference type="Gene3D" id="2.20.110.10">
    <property type="entry name" value="Histone H3 K4-specific methyltransferase SET7/9 N-terminal domain"/>
    <property type="match status" value="1"/>
</dbReference>